<dbReference type="FunFam" id="3.40.50.300:FF:000016">
    <property type="entry name" value="Oligopeptide ABC transporter ATP-binding component"/>
    <property type="match status" value="1"/>
</dbReference>
<keyword evidence="4" id="KW-0547">Nucleotide-binding</keyword>
<dbReference type="EMBL" id="FOJU01000005">
    <property type="protein sequence ID" value="SFB10967.1"/>
    <property type="molecule type" value="Genomic_DNA"/>
</dbReference>
<keyword evidence="8" id="KW-1185">Reference proteome</keyword>
<dbReference type="PANTHER" id="PTHR43776">
    <property type="entry name" value="TRANSPORT ATP-BINDING PROTEIN"/>
    <property type="match status" value="1"/>
</dbReference>
<dbReference type="InterPro" id="IPR003439">
    <property type="entry name" value="ABC_transporter-like_ATP-bd"/>
</dbReference>
<dbReference type="NCBIfam" id="TIGR01727">
    <property type="entry name" value="oligo_HPY"/>
    <property type="match status" value="1"/>
</dbReference>
<dbReference type="InterPro" id="IPR050319">
    <property type="entry name" value="ABC_transp_ATP-bind"/>
</dbReference>
<evidence type="ECO:0000313" key="8">
    <source>
        <dbReference type="Proteomes" id="UP000198796"/>
    </source>
</evidence>
<dbReference type="PROSITE" id="PS00211">
    <property type="entry name" value="ABC_TRANSPORTER_1"/>
    <property type="match status" value="1"/>
</dbReference>
<accession>A0A1I0YDV1</accession>
<gene>
    <name evidence="7" type="ORF">SAMN05421688_2924</name>
</gene>
<dbReference type="RefSeq" id="WP_092066192.1">
    <property type="nucleotide sequence ID" value="NZ_FOJU01000005.1"/>
</dbReference>
<evidence type="ECO:0000256" key="2">
    <source>
        <dbReference type="ARBA" id="ARBA00005417"/>
    </source>
</evidence>
<dbReference type="InterPro" id="IPR013563">
    <property type="entry name" value="Oligopep_ABC_C"/>
</dbReference>
<proteinExistence type="inferred from homology"/>
<feature type="domain" description="ABC transporter" evidence="6">
    <location>
        <begin position="8"/>
        <end position="255"/>
    </location>
</feature>
<dbReference type="STRING" id="871651.SAMN05421688_2924"/>
<dbReference type="Pfam" id="PF08352">
    <property type="entry name" value="oligo_HPY"/>
    <property type="match status" value="1"/>
</dbReference>
<dbReference type="CDD" id="cd03257">
    <property type="entry name" value="ABC_NikE_OppD_transporters"/>
    <property type="match status" value="1"/>
</dbReference>
<evidence type="ECO:0000256" key="3">
    <source>
        <dbReference type="ARBA" id="ARBA00022448"/>
    </source>
</evidence>
<dbReference type="Gene3D" id="3.40.50.300">
    <property type="entry name" value="P-loop containing nucleotide triphosphate hydrolases"/>
    <property type="match status" value="1"/>
</dbReference>
<dbReference type="InterPro" id="IPR027417">
    <property type="entry name" value="P-loop_NTPase"/>
</dbReference>
<dbReference type="InterPro" id="IPR017871">
    <property type="entry name" value="ABC_transporter-like_CS"/>
</dbReference>
<evidence type="ECO:0000259" key="6">
    <source>
        <dbReference type="PROSITE" id="PS50893"/>
    </source>
</evidence>
<evidence type="ECO:0000313" key="7">
    <source>
        <dbReference type="EMBL" id="SFB10967.1"/>
    </source>
</evidence>
<dbReference type="PROSITE" id="PS50893">
    <property type="entry name" value="ABC_TRANSPORTER_2"/>
    <property type="match status" value="1"/>
</dbReference>
<dbReference type="GO" id="GO:0016887">
    <property type="term" value="F:ATP hydrolysis activity"/>
    <property type="evidence" value="ECO:0007669"/>
    <property type="project" value="InterPro"/>
</dbReference>
<reference evidence="7 8" key="1">
    <citation type="submission" date="2016-10" db="EMBL/GenBank/DDBJ databases">
        <authorList>
            <person name="de Groot N.N."/>
        </authorList>
    </citation>
    <scope>NUCLEOTIDE SEQUENCE [LARGE SCALE GENOMIC DNA]</scope>
    <source>
        <strain evidence="7 8">DSM 29316</strain>
    </source>
</reference>
<comment type="similarity">
    <text evidence="2">Belongs to the ABC transporter superfamily.</text>
</comment>
<dbReference type="OrthoDB" id="9802264at2"/>
<dbReference type="Proteomes" id="UP000198796">
    <property type="component" value="Unassembled WGS sequence"/>
</dbReference>
<dbReference type="AlphaFoldDB" id="A0A1I0YDV1"/>
<name>A0A1I0YDV1_9RHOB</name>
<organism evidence="7 8">
    <name type="scientific">Poseidonocella pacifica</name>
    <dbReference type="NCBI Taxonomy" id="871651"/>
    <lineage>
        <taxon>Bacteria</taxon>
        <taxon>Pseudomonadati</taxon>
        <taxon>Pseudomonadota</taxon>
        <taxon>Alphaproteobacteria</taxon>
        <taxon>Rhodobacterales</taxon>
        <taxon>Roseobacteraceae</taxon>
        <taxon>Poseidonocella</taxon>
    </lineage>
</organism>
<dbReference type="SMART" id="SM00382">
    <property type="entry name" value="AAA"/>
    <property type="match status" value="1"/>
</dbReference>
<dbReference type="InterPro" id="IPR003593">
    <property type="entry name" value="AAA+_ATPase"/>
</dbReference>
<protein>
    <submittedName>
        <fullName evidence="7">Peptide/nickel transport system ATP-binding protein/oligopeptide transport system ATP-binding protein</fullName>
    </submittedName>
</protein>
<dbReference type="GO" id="GO:0015833">
    <property type="term" value="P:peptide transport"/>
    <property type="evidence" value="ECO:0007669"/>
    <property type="project" value="InterPro"/>
</dbReference>
<keyword evidence="5 7" id="KW-0067">ATP-binding</keyword>
<evidence type="ECO:0000256" key="4">
    <source>
        <dbReference type="ARBA" id="ARBA00022741"/>
    </source>
</evidence>
<dbReference type="GO" id="GO:0005524">
    <property type="term" value="F:ATP binding"/>
    <property type="evidence" value="ECO:0007669"/>
    <property type="project" value="UniProtKB-KW"/>
</dbReference>
<dbReference type="Pfam" id="PF00005">
    <property type="entry name" value="ABC_tran"/>
    <property type="match status" value="1"/>
</dbReference>
<dbReference type="GO" id="GO:0055085">
    <property type="term" value="P:transmembrane transport"/>
    <property type="evidence" value="ECO:0007669"/>
    <property type="project" value="UniProtKB-ARBA"/>
</dbReference>
<dbReference type="PANTHER" id="PTHR43776:SF7">
    <property type="entry name" value="D,D-DIPEPTIDE TRANSPORT ATP-BINDING PROTEIN DDPF-RELATED"/>
    <property type="match status" value="1"/>
</dbReference>
<dbReference type="SUPFAM" id="SSF52540">
    <property type="entry name" value="P-loop containing nucleoside triphosphate hydrolases"/>
    <property type="match status" value="1"/>
</dbReference>
<evidence type="ECO:0000256" key="1">
    <source>
        <dbReference type="ARBA" id="ARBA00004417"/>
    </source>
</evidence>
<sequence>MSAPLLSVRGLKVHFPVATGKLFGKTPVVRAVDGVDFDLQAGETLGIVGESGCGKSTTGNAILGLAPVTEGEIMFDGRNVAALTGRDRQALWRDLQVVFQDPVSALDPKRTIAQSIAEPLAIHGVGRARRKERVDELMELVGLRPGQRDRYPNELSGGQRQRVVIARALALDPRLVICDEAVSALDVSIQSQVLNLLLRLQRDLGLSYLFISHDLSVVRHISDRIAVMYLGTIVEEAPTDELFARPLHPYTEALLSAVPIPDPLAERAKTARPLQGDVPNPMDLPAGCPFVTRCPLRETGCETIRPAAVEIEPGHRLACHVREREITGTSALDPQR</sequence>
<evidence type="ECO:0000256" key="5">
    <source>
        <dbReference type="ARBA" id="ARBA00022840"/>
    </source>
</evidence>
<comment type="subcellular location">
    <subcellularLocation>
        <location evidence="1">Cell inner membrane</location>
        <topology evidence="1">Peripheral membrane protein</topology>
    </subcellularLocation>
</comment>
<dbReference type="GO" id="GO:0005886">
    <property type="term" value="C:plasma membrane"/>
    <property type="evidence" value="ECO:0007669"/>
    <property type="project" value="UniProtKB-SubCell"/>
</dbReference>
<keyword evidence="3" id="KW-0813">Transport</keyword>